<feature type="transmembrane region" description="Helical" evidence="4">
    <location>
        <begin position="102"/>
        <end position="125"/>
    </location>
</feature>
<dbReference type="InterPro" id="IPR002110">
    <property type="entry name" value="Ankyrin_rpt"/>
</dbReference>
<dbReference type="GO" id="GO:0050660">
    <property type="term" value="F:flavin adenine dinucleotide binding"/>
    <property type="evidence" value="ECO:0007669"/>
    <property type="project" value="InterPro"/>
</dbReference>
<evidence type="ECO:0000259" key="6">
    <source>
        <dbReference type="Pfam" id="PF05199"/>
    </source>
</evidence>
<dbReference type="SUPFAM" id="SSF51905">
    <property type="entry name" value="FAD/NAD(P)-binding domain"/>
    <property type="match status" value="1"/>
</dbReference>
<dbReference type="eggNOG" id="KOG1238">
    <property type="taxonomic scope" value="Eukaryota"/>
</dbReference>
<dbReference type="Pfam" id="PF05199">
    <property type="entry name" value="GMC_oxred_C"/>
    <property type="match status" value="1"/>
</dbReference>
<feature type="compositionally biased region" description="Basic and acidic residues" evidence="3">
    <location>
        <begin position="9"/>
        <end position="19"/>
    </location>
</feature>
<keyword evidence="4" id="KW-0472">Membrane</keyword>
<feature type="transmembrane region" description="Helical" evidence="4">
    <location>
        <begin position="200"/>
        <end position="218"/>
    </location>
</feature>
<dbReference type="SUPFAM" id="SSF54373">
    <property type="entry name" value="FAD-linked reductases, C-terminal domain"/>
    <property type="match status" value="1"/>
</dbReference>
<accession>A0A066X9Y0</accession>
<protein>
    <submittedName>
        <fullName evidence="7">Putative GMC oxidoreductase</fullName>
    </submittedName>
</protein>
<dbReference type="PROSITE" id="PS50890">
    <property type="entry name" value="PUA"/>
    <property type="match status" value="1"/>
</dbReference>
<dbReference type="Pfam" id="PF00732">
    <property type="entry name" value="GMC_oxred_N"/>
    <property type="match status" value="1"/>
</dbReference>
<dbReference type="InterPro" id="IPR007867">
    <property type="entry name" value="GMC_OxRtase_C"/>
</dbReference>
<feature type="domain" description="Glucose-methanol-choline oxidoreductase N-terminal" evidence="5">
    <location>
        <begin position="1181"/>
        <end position="1512"/>
    </location>
</feature>
<dbReference type="InterPro" id="IPR012132">
    <property type="entry name" value="GMC_OxRdtase"/>
</dbReference>
<feature type="transmembrane region" description="Helical" evidence="4">
    <location>
        <begin position="67"/>
        <end position="90"/>
    </location>
</feature>
<dbReference type="PROSITE" id="PS50088">
    <property type="entry name" value="ANK_REPEAT"/>
    <property type="match status" value="2"/>
</dbReference>
<dbReference type="Pfam" id="PF23397">
    <property type="entry name" value="DUF7104"/>
    <property type="match status" value="6"/>
</dbReference>
<keyword evidence="2" id="KW-0040">ANK repeat</keyword>
<organism evidence="7 8">
    <name type="scientific">Colletotrichum sublineola</name>
    <name type="common">Sorghum anthracnose fungus</name>
    <dbReference type="NCBI Taxonomy" id="1173701"/>
    <lineage>
        <taxon>Eukaryota</taxon>
        <taxon>Fungi</taxon>
        <taxon>Dikarya</taxon>
        <taxon>Ascomycota</taxon>
        <taxon>Pezizomycotina</taxon>
        <taxon>Sordariomycetes</taxon>
        <taxon>Hypocreomycetidae</taxon>
        <taxon>Glomerellales</taxon>
        <taxon>Glomerellaceae</taxon>
        <taxon>Colletotrichum</taxon>
        <taxon>Colletotrichum graminicola species complex</taxon>
    </lineage>
</organism>
<dbReference type="Gene3D" id="3.50.50.60">
    <property type="entry name" value="FAD/NAD(P)-binding domain"/>
    <property type="match status" value="1"/>
</dbReference>
<comment type="caution">
    <text evidence="7">The sequence shown here is derived from an EMBL/GenBank/DDBJ whole genome shotgun (WGS) entry which is preliminary data.</text>
</comment>
<dbReference type="eggNOG" id="KOG0504">
    <property type="taxonomic scope" value="Eukaryota"/>
</dbReference>
<dbReference type="Gene3D" id="1.25.40.20">
    <property type="entry name" value="Ankyrin repeat-containing domain"/>
    <property type="match status" value="1"/>
</dbReference>
<dbReference type="STRING" id="1173701.A0A066X9Y0"/>
<dbReference type="GO" id="GO:0044550">
    <property type="term" value="P:secondary metabolite biosynthetic process"/>
    <property type="evidence" value="ECO:0007669"/>
    <property type="project" value="TreeGrafter"/>
</dbReference>
<feature type="repeat" description="ANK" evidence="2">
    <location>
        <begin position="748"/>
        <end position="780"/>
    </location>
</feature>
<evidence type="ECO:0000313" key="8">
    <source>
        <dbReference type="Proteomes" id="UP000027238"/>
    </source>
</evidence>
<evidence type="ECO:0000313" key="7">
    <source>
        <dbReference type="EMBL" id="KDN62815.1"/>
    </source>
</evidence>
<dbReference type="PANTHER" id="PTHR11552">
    <property type="entry name" value="GLUCOSE-METHANOL-CHOLINE GMC OXIDOREDUCTASE"/>
    <property type="match status" value="1"/>
</dbReference>
<feature type="domain" description="Glucose-methanol-choline oxidoreductase C-terminal" evidence="6">
    <location>
        <begin position="1640"/>
        <end position="1775"/>
    </location>
</feature>
<comment type="similarity">
    <text evidence="1">Belongs to the GMC oxidoreductase family.</text>
</comment>
<feature type="compositionally biased region" description="Polar residues" evidence="3">
    <location>
        <begin position="26"/>
        <end position="36"/>
    </location>
</feature>
<dbReference type="HOGENOM" id="CLU_238309_0_0_1"/>
<evidence type="ECO:0000256" key="1">
    <source>
        <dbReference type="ARBA" id="ARBA00010790"/>
    </source>
</evidence>
<keyword evidence="4" id="KW-1133">Transmembrane helix</keyword>
<feature type="repeat" description="ANK" evidence="2">
    <location>
        <begin position="681"/>
        <end position="713"/>
    </location>
</feature>
<evidence type="ECO:0000259" key="5">
    <source>
        <dbReference type="Pfam" id="PF00732"/>
    </source>
</evidence>
<keyword evidence="8" id="KW-1185">Reference proteome</keyword>
<gene>
    <name evidence="7" type="ORF">CSUB01_10931</name>
</gene>
<dbReference type="EMBL" id="JMSE01001299">
    <property type="protein sequence ID" value="KDN62815.1"/>
    <property type="molecule type" value="Genomic_DNA"/>
</dbReference>
<evidence type="ECO:0000256" key="4">
    <source>
        <dbReference type="SAM" id="Phobius"/>
    </source>
</evidence>
<dbReference type="OrthoDB" id="269227at2759"/>
<dbReference type="GO" id="GO:0016614">
    <property type="term" value="F:oxidoreductase activity, acting on CH-OH group of donors"/>
    <property type="evidence" value="ECO:0007669"/>
    <property type="project" value="InterPro"/>
</dbReference>
<dbReference type="InterPro" id="IPR000172">
    <property type="entry name" value="GMC_OxRdtase_N"/>
</dbReference>
<dbReference type="Gene3D" id="3.30.560.10">
    <property type="entry name" value="Glucose Oxidase, domain 3"/>
    <property type="match status" value="1"/>
</dbReference>
<dbReference type="PANTHER" id="PTHR11552:SF115">
    <property type="entry name" value="DEHYDROGENASE XPTC-RELATED"/>
    <property type="match status" value="1"/>
</dbReference>
<dbReference type="InterPro" id="IPR055530">
    <property type="entry name" value="DUF7104"/>
</dbReference>
<dbReference type="PROSITE" id="PS50297">
    <property type="entry name" value="ANK_REP_REGION"/>
    <property type="match status" value="2"/>
</dbReference>
<evidence type="ECO:0000256" key="2">
    <source>
        <dbReference type="PROSITE-ProRule" id="PRU00023"/>
    </source>
</evidence>
<dbReference type="SMART" id="SM00248">
    <property type="entry name" value="ANK"/>
    <property type="match status" value="6"/>
</dbReference>
<feature type="region of interest" description="Disordered" evidence="3">
    <location>
        <begin position="1"/>
        <end position="43"/>
    </location>
</feature>
<reference evidence="8" key="1">
    <citation type="journal article" date="2014" name="Genome Announc.">
        <title>Draft genome sequence of Colletotrichum sublineola, a destructive pathogen of cultivated sorghum.</title>
        <authorList>
            <person name="Baroncelli R."/>
            <person name="Sanz-Martin J.M."/>
            <person name="Rech G.E."/>
            <person name="Sukno S.A."/>
            <person name="Thon M.R."/>
        </authorList>
    </citation>
    <scope>NUCLEOTIDE SEQUENCE [LARGE SCALE GENOMIC DNA]</scope>
    <source>
        <strain evidence="8">TX430BB</strain>
    </source>
</reference>
<dbReference type="InterPro" id="IPR036188">
    <property type="entry name" value="FAD/NAD-bd_sf"/>
</dbReference>
<dbReference type="Gene3D" id="1.20.5.340">
    <property type="match status" value="2"/>
</dbReference>
<name>A0A066X9Y0_COLSU</name>
<dbReference type="InterPro" id="IPR036770">
    <property type="entry name" value="Ankyrin_rpt-contain_sf"/>
</dbReference>
<proteinExistence type="inferred from homology"/>
<sequence length="1792" mass="197892">MYHNGAIDSEWREDGKPFSDDVEAPKQSNSARTTLGSEDDEDSIKFAPNPNLSFNIGIRRPSKYAPWLAAAATFLAQASVLVLGGLVTSWGWKKEEKVPPAWAFPLMSLGIVLLCGGMFFCAFLVENSTKERVFHRKNCDEGTENGRRNFPKSSIYVVQPGNQTIGDQTFDSFLFDDSTNLINQYITSWKTQHSSDELRVWLATAVTVSGFVLQFVGLRAMHSVVSALQLGVILFASIIRASLRTQRLRREDNLLHDRPDEAEGHELDFLALHIAKDGKNEGNLSWLAEQLRKAIQSSVKILYPTGSNVDDETVSWTLHMAQAQYSHATPWSGVESVSLQIPLRKREDLPSTWNTIQRHLEAAIGLWTWSVISDPRMKKPNSNRFNSKASKASDVPISRIMAIGATQDELEGAKVEMQFWTNDFPLDLYQHFLCEAVTKVGAIGGQTKSSKGSSRFCVQNEVVSGLLECFKESGLGSAQDAFSVIFPVLRNRSKLPPATETLPNAFAEAEDLRKDGKFKEAEDILRWSWETTRTLTDGKMAAALEEVMLELGELYRHAFFWEQGSQQAFAAEGISWMEDQAVKMLSKSPSFKSLSGISNRYLQFKDRAVDISRPVKAGDVLLPVSEGNRTETLWLINQVTELVYQDDDGRTMLSWAAQQGWPEVVKAAIHIGSAIDSEGKGGRTPLSYAAEHGRVDVAQILMKSRALPTLFDGNRQTPLLHAAAGGHVAVMRTLFDDPRVTSHETDKNGYTALHCAAEKGHEDAIELLLEKKAKIDAVNEKEETPLIVAVLKHQKSAANFLVKRKANRKVKINNMEAWAWAFRVGKWTCVEFLLQLSNDQDQKSGANVATRRAAMLKLFSGKPFPSTDPHNFIPISQTAFTVHIFDKSGRQAPVTVDSVKLAVQGGFRAEALFYEQREWSKVHIYCKNEKVEIAGLLIDRLEKGVKFSEDVVKAAAANNVDGKEMMKLLLDRRGDEVKMTEDIIKAAAANTEHGIELMELLLDRRANEVKITEDIFKVALANRDRKAITKLLLDRPSNKVKITEEVVVAAAGNEWTGHKVMELLFKQRNEEVKVTREVIEAALENKRRGDQVIGVLLEHRSKQGIVTEEDVKAAAENRRLKSRASILIRVYITIVAGNRRGMHLIKAFLTGVCILSGVVEASPRRAHHLAKRQVTEIREEYDFVVVGGGTAGLTVADRVSAAFPKKTVLVIEYGKIEGTVGYYDPPEDGRGASRLIISSPPVASVNNRSATVILGMTVGGGSAVNGQFLDRGSRYDYDEWARLGSPQFDDSPDSWDWENFGPTFKKVHLVPNPPLPISSSNIEEHQSLFLTEPSEELVEKYGYTWDASAYTGDSIEASFPPFQWPIQRTGWQAFEGFGLETPVTCDNGDKRGVCWVPTAQNSETVERSHAGVGHYARIAETRPNLDLLVGHKVTRLIIDKDMNAPAVEFRPVAGGEARTIRPKREVILSAGAIHTPQILQRSGVASAGYLESEGIELVEDLPGVGQNFQDHCATPITYSYDAPFPTEADVTNNATYAAEAVAQFRERPARGPYTLAMGNSAAYVALPHVTPKWKQIVASIRAQIEDRSALQYLPTGAPEAVLEGYLAQLEILAQALEHPEHPILEIPFHMGPATAFLLKPLSRGSVVLNSTDHDATPVVNYATGANPIDLDIMATYVDYFRRLYSTEAWQAHGAVEVAPGANVTEHGALIEYVKANVIQSLMHPCCTAAMLPREKGGVVDSSLSVYGVSGLRVADCSVIPTIPASHTTTTAYAIGEKVIIPSSIMFLSLYKS</sequence>
<keyword evidence="4" id="KW-0812">Transmembrane</keyword>
<dbReference type="Pfam" id="PF12796">
    <property type="entry name" value="Ank_2"/>
    <property type="match status" value="2"/>
</dbReference>
<dbReference type="Proteomes" id="UP000027238">
    <property type="component" value="Unassembled WGS sequence"/>
</dbReference>
<dbReference type="SUPFAM" id="SSF48403">
    <property type="entry name" value="Ankyrin repeat"/>
    <property type="match status" value="1"/>
</dbReference>
<evidence type="ECO:0000256" key="3">
    <source>
        <dbReference type="SAM" id="MobiDB-lite"/>
    </source>
</evidence>